<accession>A0ACB6ZQU6</accession>
<name>A0ACB6ZQU6_THEGA</name>
<reference evidence="1" key="1">
    <citation type="submission" date="2019-10" db="EMBL/GenBank/DDBJ databases">
        <authorList>
            <consortium name="DOE Joint Genome Institute"/>
            <person name="Kuo A."/>
            <person name="Miyauchi S."/>
            <person name="Kiss E."/>
            <person name="Drula E."/>
            <person name="Kohler A."/>
            <person name="Sanchez-Garcia M."/>
            <person name="Andreopoulos B."/>
            <person name="Barry K.W."/>
            <person name="Bonito G."/>
            <person name="Buee M."/>
            <person name="Carver A."/>
            <person name="Chen C."/>
            <person name="Cichocki N."/>
            <person name="Clum A."/>
            <person name="Culley D."/>
            <person name="Crous P.W."/>
            <person name="Fauchery L."/>
            <person name="Girlanda M."/>
            <person name="Hayes R."/>
            <person name="Keri Z."/>
            <person name="Labutti K."/>
            <person name="Lipzen A."/>
            <person name="Lombard V."/>
            <person name="Magnuson J."/>
            <person name="Maillard F."/>
            <person name="Morin E."/>
            <person name="Murat C."/>
            <person name="Nolan M."/>
            <person name="Ohm R."/>
            <person name="Pangilinan J."/>
            <person name="Pereira M."/>
            <person name="Perotto S."/>
            <person name="Peter M."/>
            <person name="Riley R."/>
            <person name="Sitrit Y."/>
            <person name="Stielow B."/>
            <person name="Szollosi G."/>
            <person name="Zifcakova L."/>
            <person name="Stursova M."/>
            <person name="Spatafora J.W."/>
            <person name="Tedersoo L."/>
            <person name="Vaario L.-M."/>
            <person name="Yamada A."/>
            <person name="Yan M."/>
            <person name="Wang P."/>
            <person name="Xu J."/>
            <person name="Bruns T."/>
            <person name="Baldrian P."/>
            <person name="Vilgalys R."/>
            <person name="Henrissat B."/>
            <person name="Grigoriev I.V."/>
            <person name="Hibbett D."/>
            <person name="Nagy L.G."/>
            <person name="Martin F.M."/>
        </authorList>
    </citation>
    <scope>NUCLEOTIDE SEQUENCE</scope>
    <source>
        <strain evidence="1">P2</strain>
    </source>
</reference>
<gene>
    <name evidence="1" type="ORF">BDM02DRAFT_3138368</name>
</gene>
<sequence length="689" mass="76247">MPVPVHFLDPGKRPLQPLLISGSSPASPPKFPKPSAGLSPEVSALLPHFASPGTPPPSARVDPTLKIGQPGPPIRLWDIWKYGWLAAGKGLELAMDVLSHHIYGPRRKTWGIEMTIVNSLARDASSHSHLFDIKFMRSLMSLSGLVPIPSDALVTPVTFKVRRRKLRGILQEWDAFEDGRRELTGEWVVGRRLWRELQSEWQRNKAGKENLPAHHKNSERIILYVHGGAYFMFDAITHRLITIPLSKYVNARVFSVNYRLAPETKFPGPLHDVVSSYFRLVDDLQIPPSNIIVAGDSAGGALCLALMMYLRDNDYPLPGAAILLSPWVDLTMSCESWDSNAKYDVLSKPIQGGLLDPITCYLGEHMEKYLTHPYASPLFGNFGGLPPMLIQAGDAEVLRDEITLLAYKASLAGVKIRHELYEDAVHVFHTYPFLEVAHRAFLSCREFVKYQLPEWQTSSPEALGGQTEQEMEEEIDSHDAKVVDGDGVEMSLEDAVDSGWAGETSQDESSSEQGSREDMDSSWIKLQDGSVPSPWPSPPTSDDEDHALHGTSPKTPRSPSAQLNESGWPSPLKRIKSTFTNGANGFLNIEPHEQAPPRPEVRRMSSHPDISSLCDSWACTGPVNQTVNFYKTSPSSFLNSASLTFTQVRPHGSTSTSRSGGQDGRNTHQHQVIRKSISGLFLDPASSQH</sequence>
<comment type="caution">
    <text evidence="1">The sequence shown here is derived from an EMBL/GenBank/DDBJ whole genome shotgun (WGS) entry which is preliminary data.</text>
</comment>
<protein>
    <submittedName>
        <fullName evidence="1">Uncharacterized protein</fullName>
    </submittedName>
</protein>
<dbReference type="EMBL" id="MU117972">
    <property type="protein sequence ID" value="KAF9651949.1"/>
    <property type="molecule type" value="Genomic_DNA"/>
</dbReference>
<proteinExistence type="predicted"/>
<keyword evidence="2" id="KW-1185">Reference proteome</keyword>
<dbReference type="Proteomes" id="UP000886501">
    <property type="component" value="Unassembled WGS sequence"/>
</dbReference>
<organism evidence="1 2">
    <name type="scientific">Thelephora ganbajun</name>
    <name type="common">Ganba fungus</name>
    <dbReference type="NCBI Taxonomy" id="370292"/>
    <lineage>
        <taxon>Eukaryota</taxon>
        <taxon>Fungi</taxon>
        <taxon>Dikarya</taxon>
        <taxon>Basidiomycota</taxon>
        <taxon>Agaricomycotina</taxon>
        <taxon>Agaricomycetes</taxon>
        <taxon>Thelephorales</taxon>
        <taxon>Thelephoraceae</taxon>
        <taxon>Thelephora</taxon>
    </lineage>
</organism>
<reference evidence="1" key="2">
    <citation type="journal article" date="2020" name="Nat. Commun.">
        <title>Large-scale genome sequencing of mycorrhizal fungi provides insights into the early evolution of symbiotic traits.</title>
        <authorList>
            <person name="Miyauchi S."/>
            <person name="Kiss E."/>
            <person name="Kuo A."/>
            <person name="Drula E."/>
            <person name="Kohler A."/>
            <person name="Sanchez-Garcia M."/>
            <person name="Morin E."/>
            <person name="Andreopoulos B."/>
            <person name="Barry K.W."/>
            <person name="Bonito G."/>
            <person name="Buee M."/>
            <person name="Carver A."/>
            <person name="Chen C."/>
            <person name="Cichocki N."/>
            <person name="Clum A."/>
            <person name="Culley D."/>
            <person name="Crous P.W."/>
            <person name="Fauchery L."/>
            <person name="Girlanda M."/>
            <person name="Hayes R.D."/>
            <person name="Keri Z."/>
            <person name="LaButti K."/>
            <person name="Lipzen A."/>
            <person name="Lombard V."/>
            <person name="Magnuson J."/>
            <person name="Maillard F."/>
            <person name="Murat C."/>
            <person name="Nolan M."/>
            <person name="Ohm R.A."/>
            <person name="Pangilinan J."/>
            <person name="Pereira M.F."/>
            <person name="Perotto S."/>
            <person name="Peter M."/>
            <person name="Pfister S."/>
            <person name="Riley R."/>
            <person name="Sitrit Y."/>
            <person name="Stielow J.B."/>
            <person name="Szollosi G."/>
            <person name="Zifcakova L."/>
            <person name="Stursova M."/>
            <person name="Spatafora J.W."/>
            <person name="Tedersoo L."/>
            <person name="Vaario L.M."/>
            <person name="Yamada A."/>
            <person name="Yan M."/>
            <person name="Wang P."/>
            <person name="Xu J."/>
            <person name="Bruns T."/>
            <person name="Baldrian P."/>
            <person name="Vilgalys R."/>
            <person name="Dunand C."/>
            <person name="Henrissat B."/>
            <person name="Grigoriev I.V."/>
            <person name="Hibbett D."/>
            <person name="Nagy L.G."/>
            <person name="Martin F.M."/>
        </authorList>
    </citation>
    <scope>NUCLEOTIDE SEQUENCE</scope>
    <source>
        <strain evidence="1">P2</strain>
    </source>
</reference>
<evidence type="ECO:0000313" key="2">
    <source>
        <dbReference type="Proteomes" id="UP000886501"/>
    </source>
</evidence>
<evidence type="ECO:0000313" key="1">
    <source>
        <dbReference type="EMBL" id="KAF9651949.1"/>
    </source>
</evidence>